<proteinExistence type="predicted"/>
<evidence type="ECO:0000313" key="3">
    <source>
        <dbReference type="Proteomes" id="UP001189429"/>
    </source>
</evidence>
<reference evidence="2" key="1">
    <citation type="submission" date="2023-10" db="EMBL/GenBank/DDBJ databases">
        <authorList>
            <person name="Chen Y."/>
            <person name="Shah S."/>
            <person name="Dougan E. K."/>
            <person name="Thang M."/>
            <person name="Chan C."/>
        </authorList>
    </citation>
    <scope>NUCLEOTIDE SEQUENCE [LARGE SCALE GENOMIC DNA]</scope>
</reference>
<gene>
    <name evidence="2" type="ORF">PCOR1329_LOCUS33168</name>
</gene>
<accession>A0ABN9SW55</accession>
<evidence type="ECO:0000256" key="1">
    <source>
        <dbReference type="SAM" id="MobiDB-lite"/>
    </source>
</evidence>
<organism evidence="2 3">
    <name type="scientific">Prorocentrum cordatum</name>
    <dbReference type="NCBI Taxonomy" id="2364126"/>
    <lineage>
        <taxon>Eukaryota</taxon>
        <taxon>Sar</taxon>
        <taxon>Alveolata</taxon>
        <taxon>Dinophyceae</taxon>
        <taxon>Prorocentrales</taxon>
        <taxon>Prorocentraceae</taxon>
        <taxon>Prorocentrum</taxon>
    </lineage>
</organism>
<evidence type="ECO:0000313" key="2">
    <source>
        <dbReference type="EMBL" id="CAK0836776.1"/>
    </source>
</evidence>
<comment type="caution">
    <text evidence="2">The sequence shown here is derived from an EMBL/GenBank/DDBJ whole genome shotgun (WGS) entry which is preliminary data.</text>
</comment>
<feature type="region of interest" description="Disordered" evidence="1">
    <location>
        <begin position="1"/>
        <end position="46"/>
    </location>
</feature>
<sequence length="231" mass="24073">PAPPPRSGRGPGGRRHGDGGRALPLQRASGRRPRAGAAARHGGGRAVEARRAPSAALCCLGVLGALGACASGSAFLGGGAPRPAAAAERALQPAAGAARARRGVLAAGLAAALGGAAEEAWARDARQDSICSVKCLDICKEKLTNSTKNMKYCDYTCAKYCDGSKAEKAAKESVERGDWGARITQDARTDTFKESRLNEKKMTVVDKMFGNTFRPNASDFRDGIYEVGNKR</sequence>
<name>A0ABN9SW55_9DINO</name>
<feature type="non-terminal residue" evidence="2">
    <location>
        <position position="1"/>
    </location>
</feature>
<dbReference type="EMBL" id="CAUYUJ010013792">
    <property type="protein sequence ID" value="CAK0836776.1"/>
    <property type="molecule type" value="Genomic_DNA"/>
</dbReference>
<dbReference type="Proteomes" id="UP001189429">
    <property type="component" value="Unassembled WGS sequence"/>
</dbReference>
<protein>
    <submittedName>
        <fullName evidence="2">Uncharacterized protein</fullName>
    </submittedName>
</protein>
<keyword evidence="3" id="KW-1185">Reference proteome</keyword>